<reference evidence="4" key="1">
    <citation type="submission" date="2018-06" db="EMBL/GenBank/DDBJ databases">
        <title>Genome assembly of Danube salmon.</title>
        <authorList>
            <person name="Macqueen D.J."/>
            <person name="Gundappa M.K."/>
        </authorList>
    </citation>
    <scope>NUCLEOTIDE SEQUENCE [LARGE SCALE GENOMIC DNA]</scope>
</reference>
<evidence type="ECO:0000313" key="4">
    <source>
        <dbReference type="Proteomes" id="UP000314982"/>
    </source>
</evidence>
<keyword evidence="2" id="KW-0677">Repeat</keyword>
<dbReference type="STRING" id="62062.ENSHHUP00000015216"/>
<evidence type="ECO:0000313" key="3">
    <source>
        <dbReference type="Ensembl" id="ENSHHUP00000015216.1"/>
    </source>
</evidence>
<dbReference type="PANTHER" id="PTHR46544:SF1">
    <property type="entry name" value="EXTRACELLULAR MATRIX PROTEIN 2"/>
    <property type="match status" value="1"/>
</dbReference>
<dbReference type="FunFam" id="3.80.10.10:FF:000284">
    <property type="entry name" value="extracellular matrix protein 2 isoform X1"/>
    <property type="match status" value="1"/>
</dbReference>
<dbReference type="Proteomes" id="UP000314982">
    <property type="component" value="Unassembled WGS sequence"/>
</dbReference>
<keyword evidence="4" id="KW-1185">Reference proteome</keyword>
<dbReference type="GO" id="GO:0008201">
    <property type="term" value="F:heparin binding"/>
    <property type="evidence" value="ECO:0007669"/>
    <property type="project" value="TreeGrafter"/>
</dbReference>
<protein>
    <submittedName>
        <fullName evidence="3">Uncharacterized protein</fullName>
    </submittedName>
</protein>
<reference evidence="3" key="2">
    <citation type="submission" date="2025-08" db="UniProtKB">
        <authorList>
            <consortium name="Ensembl"/>
        </authorList>
    </citation>
    <scope>IDENTIFICATION</scope>
</reference>
<accession>A0A4W5KSM6</accession>
<dbReference type="InterPro" id="IPR003591">
    <property type="entry name" value="Leu-rich_rpt_typical-subtyp"/>
</dbReference>
<dbReference type="InterPro" id="IPR032675">
    <property type="entry name" value="LRR_dom_sf"/>
</dbReference>
<dbReference type="SUPFAM" id="SSF52058">
    <property type="entry name" value="L domain-like"/>
    <property type="match status" value="1"/>
</dbReference>
<sequence length="214" mass="23700">MEDIHVIPHINVSVLPPGNAITTIPVGAFNGIPNLEWINLGKNKLMTSGIAPHAFKVRVSPFEIIARLSAGIAPHAFKVRVSPFEIRARLSAGIAPHAFKGLKFLSRLFLDNNLLETVPTDLPSTLQELKINENHLKGIEENSFQGLSNLLILELEGNVLNEGNVDHQAFSPLSQLSYLRLGRNHFRTVPQGLPPSLLVRFVCFIQRCIYTLDC</sequence>
<evidence type="ECO:0000256" key="2">
    <source>
        <dbReference type="ARBA" id="ARBA00022737"/>
    </source>
</evidence>
<dbReference type="GO" id="GO:0031012">
    <property type="term" value="C:extracellular matrix"/>
    <property type="evidence" value="ECO:0007669"/>
    <property type="project" value="TreeGrafter"/>
</dbReference>
<evidence type="ECO:0000256" key="1">
    <source>
        <dbReference type="ARBA" id="ARBA00022614"/>
    </source>
</evidence>
<keyword evidence="1" id="KW-0433">Leucine-rich repeat</keyword>
<dbReference type="GO" id="GO:0070052">
    <property type="term" value="F:collagen V binding"/>
    <property type="evidence" value="ECO:0007669"/>
    <property type="project" value="TreeGrafter"/>
</dbReference>
<dbReference type="SMART" id="SM00369">
    <property type="entry name" value="LRR_TYP"/>
    <property type="match status" value="5"/>
</dbReference>
<dbReference type="Gene3D" id="3.80.10.10">
    <property type="entry name" value="Ribonuclease Inhibitor"/>
    <property type="match status" value="1"/>
</dbReference>
<dbReference type="Ensembl" id="ENSHHUT00000015747.1">
    <property type="protein sequence ID" value="ENSHHUP00000015216.1"/>
    <property type="gene ID" value="ENSHHUG00000009466.1"/>
</dbReference>
<dbReference type="GO" id="GO:0010811">
    <property type="term" value="P:positive regulation of cell-substrate adhesion"/>
    <property type="evidence" value="ECO:0007669"/>
    <property type="project" value="TreeGrafter"/>
</dbReference>
<proteinExistence type="predicted"/>
<dbReference type="GeneTree" id="ENSGT00940000159941"/>
<name>A0A4W5KSM6_9TELE</name>
<dbReference type="InterPro" id="IPR043184">
    <property type="entry name" value="ECM2"/>
</dbReference>
<dbReference type="Pfam" id="PF13855">
    <property type="entry name" value="LRR_8"/>
    <property type="match status" value="1"/>
</dbReference>
<dbReference type="InterPro" id="IPR001611">
    <property type="entry name" value="Leu-rich_rpt"/>
</dbReference>
<dbReference type="GO" id="GO:0030198">
    <property type="term" value="P:extracellular matrix organization"/>
    <property type="evidence" value="ECO:0007669"/>
    <property type="project" value="TreeGrafter"/>
</dbReference>
<reference evidence="3" key="3">
    <citation type="submission" date="2025-09" db="UniProtKB">
        <authorList>
            <consortium name="Ensembl"/>
        </authorList>
    </citation>
    <scope>IDENTIFICATION</scope>
</reference>
<dbReference type="AlphaFoldDB" id="A0A4W5KSM6"/>
<organism evidence="3 4">
    <name type="scientific">Hucho hucho</name>
    <name type="common">huchen</name>
    <dbReference type="NCBI Taxonomy" id="62062"/>
    <lineage>
        <taxon>Eukaryota</taxon>
        <taxon>Metazoa</taxon>
        <taxon>Chordata</taxon>
        <taxon>Craniata</taxon>
        <taxon>Vertebrata</taxon>
        <taxon>Euteleostomi</taxon>
        <taxon>Actinopterygii</taxon>
        <taxon>Neopterygii</taxon>
        <taxon>Teleostei</taxon>
        <taxon>Protacanthopterygii</taxon>
        <taxon>Salmoniformes</taxon>
        <taxon>Salmonidae</taxon>
        <taxon>Salmoninae</taxon>
        <taxon>Hucho</taxon>
    </lineage>
</organism>
<dbReference type="PANTHER" id="PTHR46544">
    <property type="entry name" value="EXTRACELLULAR MATRIX PROTEIN 2-RELATED"/>
    <property type="match status" value="1"/>
</dbReference>